<proteinExistence type="predicted"/>
<protein>
    <submittedName>
        <fullName evidence="2">Uncharacterized protein</fullName>
    </submittedName>
</protein>
<dbReference type="AlphaFoldDB" id="A0A2K8SNL8"/>
<organism evidence="2 3">
    <name type="scientific">Nostoc flagelliforme CCNUN1</name>
    <dbReference type="NCBI Taxonomy" id="2038116"/>
    <lineage>
        <taxon>Bacteria</taxon>
        <taxon>Bacillati</taxon>
        <taxon>Cyanobacteriota</taxon>
        <taxon>Cyanophyceae</taxon>
        <taxon>Nostocales</taxon>
        <taxon>Nostocaceae</taxon>
        <taxon>Nostoc</taxon>
    </lineage>
</organism>
<dbReference type="EMBL" id="CP024785">
    <property type="protein sequence ID" value="AUB37042.1"/>
    <property type="molecule type" value="Genomic_DNA"/>
</dbReference>
<keyword evidence="3" id="KW-1185">Reference proteome</keyword>
<feature type="compositionally biased region" description="Gly residues" evidence="1">
    <location>
        <begin position="1"/>
        <end position="10"/>
    </location>
</feature>
<sequence length="57" mass="5777">MGIGNEGPGEAGVDKKPVIAGGKGENKKLPLSPLLHLGYARRPPAPFPSASSPCPIT</sequence>
<dbReference type="KEGG" id="nfl:COO91_02974"/>
<evidence type="ECO:0000256" key="1">
    <source>
        <dbReference type="SAM" id="MobiDB-lite"/>
    </source>
</evidence>
<evidence type="ECO:0000313" key="3">
    <source>
        <dbReference type="Proteomes" id="UP000232003"/>
    </source>
</evidence>
<evidence type="ECO:0000313" key="2">
    <source>
        <dbReference type="EMBL" id="AUB37042.1"/>
    </source>
</evidence>
<feature type="region of interest" description="Disordered" evidence="1">
    <location>
        <begin position="1"/>
        <end position="27"/>
    </location>
</feature>
<accession>A0A2K8SNL8</accession>
<dbReference type="Proteomes" id="UP000232003">
    <property type="component" value="Chromosome"/>
</dbReference>
<reference evidence="2 3" key="1">
    <citation type="submission" date="2017-11" db="EMBL/GenBank/DDBJ databases">
        <title>Complete genome of a free-living desiccation-tolerant cyanobacterium and its photosynthetic adaptation to extreme terrestrial habitat.</title>
        <authorList>
            <person name="Shang J."/>
        </authorList>
    </citation>
    <scope>NUCLEOTIDE SEQUENCE [LARGE SCALE GENOMIC DNA]</scope>
    <source>
        <strain evidence="2 3">CCNUN1</strain>
    </source>
</reference>
<name>A0A2K8SNL8_9NOSO</name>
<gene>
    <name evidence="2" type="ORF">COO91_02974</name>
</gene>